<comment type="function">
    <text evidence="1">This is one of the proteins that binds to the 5S RNA in the ribosome where it forms part of the central protuberance.</text>
</comment>
<dbReference type="InterPro" id="IPR029751">
    <property type="entry name" value="Ribosomal_L25_dom"/>
</dbReference>
<dbReference type="PANTHER" id="PTHR33284:SF1">
    <property type="entry name" value="RIBOSOMAL PROTEIN L25_GLN-TRNA SYNTHETASE, ANTI-CODON-BINDING DOMAIN-CONTAINING PROTEIN"/>
    <property type="match status" value="1"/>
</dbReference>
<keyword evidence="1 4" id="KW-0689">Ribosomal protein</keyword>
<evidence type="ECO:0000259" key="2">
    <source>
        <dbReference type="Pfam" id="PF01386"/>
    </source>
</evidence>
<comment type="subunit">
    <text evidence="1">Part of the 50S ribosomal subunit; part of the 5S rRNA/L5/L18/L25 subcomplex. Contacts the 5S rRNA. Binds to the 5S rRNA independently of L5 and L18.</text>
</comment>
<sequence>MATPVLNVELRNVKGKNKVFKTRRSGNIPGVVYSRGEKTKEISLNGREVEKILSRYGQSMKIALDLEGKRSFAIIKEIQRGSINNEILHIDFQTLDENEKIKMQMPIQIINREEVESSVRFIQININEVEIQTYPKYLPDKVELDATKLNEKDVLTIGDLDIAENEHIEILEDREKVVASFAHISSRAEVDEEEA</sequence>
<keyword evidence="1" id="KW-0694">RNA-binding</keyword>
<gene>
    <name evidence="1" type="primary">rplY</name>
    <name evidence="1" type="synonym">ctc</name>
    <name evidence="4" type="ORF">KQI88_17570</name>
</gene>
<feature type="domain" description="Large ribosomal subunit protein bL25 L25" evidence="2">
    <location>
        <begin position="6"/>
        <end position="92"/>
    </location>
</feature>
<dbReference type="Pfam" id="PF01386">
    <property type="entry name" value="Ribosomal_L25p"/>
    <property type="match status" value="1"/>
</dbReference>
<dbReference type="HAMAP" id="MF_01334">
    <property type="entry name" value="Ribosomal_bL25_CTC"/>
    <property type="match status" value="1"/>
</dbReference>
<accession>A0ABS6G6V5</accession>
<evidence type="ECO:0000313" key="5">
    <source>
        <dbReference type="Proteomes" id="UP000779508"/>
    </source>
</evidence>
<dbReference type="RefSeq" id="WP_216419607.1">
    <property type="nucleotide sequence ID" value="NZ_JAHLQK010000009.1"/>
</dbReference>
<proteinExistence type="inferred from homology"/>
<comment type="similarity">
    <text evidence="1">Belongs to the bacterial ribosomal protein bL25 family. CTC subfamily.</text>
</comment>
<dbReference type="EMBL" id="JAHLQK010000009">
    <property type="protein sequence ID" value="MBU5678222.1"/>
    <property type="molecule type" value="Genomic_DNA"/>
</dbReference>
<dbReference type="GO" id="GO:0005840">
    <property type="term" value="C:ribosome"/>
    <property type="evidence" value="ECO:0007669"/>
    <property type="project" value="UniProtKB-KW"/>
</dbReference>
<keyword evidence="1" id="KW-0687">Ribonucleoprotein</keyword>
<dbReference type="Pfam" id="PF14693">
    <property type="entry name" value="Ribosomal_TL5_C"/>
    <property type="match status" value="1"/>
</dbReference>
<dbReference type="InterPro" id="IPR020057">
    <property type="entry name" value="Ribosomal_bL25_b-dom"/>
</dbReference>
<dbReference type="NCBIfam" id="TIGR00731">
    <property type="entry name" value="bL25_bact_ctc"/>
    <property type="match status" value="1"/>
</dbReference>
<dbReference type="InterPro" id="IPR020930">
    <property type="entry name" value="Ribosomal_uL5_bac-type"/>
</dbReference>
<dbReference type="InterPro" id="IPR001021">
    <property type="entry name" value="Ribosomal_bL25_long"/>
</dbReference>
<feature type="domain" description="Large ribosomal subunit protein bL25 beta" evidence="3">
    <location>
        <begin position="100"/>
        <end position="182"/>
    </location>
</feature>
<name>A0ABS6G6V5_9FIRM</name>
<evidence type="ECO:0000313" key="4">
    <source>
        <dbReference type="EMBL" id="MBU5678222.1"/>
    </source>
</evidence>
<keyword evidence="1" id="KW-0699">rRNA-binding</keyword>
<dbReference type="CDD" id="cd00495">
    <property type="entry name" value="Ribosomal_L25_TL5_CTC"/>
    <property type="match status" value="1"/>
</dbReference>
<dbReference type="PANTHER" id="PTHR33284">
    <property type="entry name" value="RIBOSOMAL PROTEIN L25/GLN-TRNA SYNTHETASE, ANTI-CODON-BINDING DOMAIN-CONTAINING PROTEIN"/>
    <property type="match status" value="1"/>
</dbReference>
<comment type="caution">
    <text evidence="4">The sequence shown here is derived from an EMBL/GenBank/DDBJ whole genome shotgun (WGS) entry which is preliminary data.</text>
</comment>
<protein>
    <recommendedName>
        <fullName evidence="1">Large ribosomal subunit protein bL25</fullName>
    </recommendedName>
    <alternativeName>
        <fullName evidence="1">General stress protein CTC</fullName>
    </alternativeName>
</protein>
<keyword evidence="5" id="KW-1185">Reference proteome</keyword>
<dbReference type="Proteomes" id="UP000779508">
    <property type="component" value="Unassembled WGS sequence"/>
</dbReference>
<evidence type="ECO:0000256" key="1">
    <source>
        <dbReference type="HAMAP-Rule" id="MF_01334"/>
    </source>
</evidence>
<evidence type="ECO:0000259" key="3">
    <source>
        <dbReference type="Pfam" id="PF14693"/>
    </source>
</evidence>
<organism evidence="4 5">
    <name type="scientific">Alkaliphilus flagellatus</name>
    <dbReference type="NCBI Taxonomy" id="2841507"/>
    <lineage>
        <taxon>Bacteria</taxon>
        <taxon>Bacillati</taxon>
        <taxon>Bacillota</taxon>
        <taxon>Clostridia</taxon>
        <taxon>Peptostreptococcales</taxon>
        <taxon>Natronincolaceae</taxon>
        <taxon>Alkaliphilus</taxon>
    </lineage>
</organism>
<reference evidence="4 5" key="1">
    <citation type="submission" date="2021-06" db="EMBL/GenBank/DDBJ databases">
        <authorList>
            <person name="Sun Q."/>
            <person name="Li D."/>
        </authorList>
    </citation>
    <scope>NUCLEOTIDE SEQUENCE [LARGE SCALE GENOMIC DNA]</scope>
    <source>
        <strain evidence="4 5">MSJ-5</strain>
    </source>
</reference>